<feature type="transmembrane region" description="Helical" evidence="2">
    <location>
        <begin position="12"/>
        <end position="36"/>
    </location>
</feature>
<feature type="compositionally biased region" description="Basic and acidic residues" evidence="1">
    <location>
        <begin position="312"/>
        <end position="326"/>
    </location>
</feature>
<feature type="region of interest" description="Disordered" evidence="1">
    <location>
        <begin position="312"/>
        <end position="345"/>
    </location>
</feature>
<feature type="compositionally biased region" description="Polar residues" evidence="1">
    <location>
        <begin position="327"/>
        <end position="341"/>
    </location>
</feature>
<reference evidence="3" key="1">
    <citation type="submission" date="2020-06" db="EMBL/GenBank/DDBJ databases">
        <authorList>
            <consortium name="Plant Systems Biology data submission"/>
        </authorList>
    </citation>
    <scope>NUCLEOTIDE SEQUENCE</scope>
    <source>
        <strain evidence="3">D6</strain>
    </source>
</reference>
<keyword evidence="2" id="KW-0812">Transmembrane</keyword>
<organism evidence="3 4">
    <name type="scientific">Seminavis robusta</name>
    <dbReference type="NCBI Taxonomy" id="568900"/>
    <lineage>
        <taxon>Eukaryota</taxon>
        <taxon>Sar</taxon>
        <taxon>Stramenopiles</taxon>
        <taxon>Ochrophyta</taxon>
        <taxon>Bacillariophyta</taxon>
        <taxon>Bacillariophyceae</taxon>
        <taxon>Bacillariophycidae</taxon>
        <taxon>Naviculales</taxon>
        <taxon>Naviculaceae</taxon>
        <taxon>Seminavis</taxon>
    </lineage>
</organism>
<name>A0A9N8H924_9STRA</name>
<keyword evidence="2" id="KW-1133">Transmembrane helix</keyword>
<dbReference type="Proteomes" id="UP001153069">
    <property type="component" value="Unassembled WGS sequence"/>
</dbReference>
<dbReference type="EMBL" id="CAICTM010000176">
    <property type="protein sequence ID" value="CAB9503815.1"/>
    <property type="molecule type" value="Genomic_DNA"/>
</dbReference>
<proteinExistence type="predicted"/>
<keyword evidence="4" id="KW-1185">Reference proteome</keyword>
<accession>A0A9N8H924</accession>
<evidence type="ECO:0000256" key="1">
    <source>
        <dbReference type="SAM" id="MobiDB-lite"/>
    </source>
</evidence>
<sequence>MFLSKLRSDGKLQFQCWLVFLACFYSVIGVVAMLVQLHLASDDQASRWLDYVGTITLSLLYTRALTHHTTLWLLKKWSRTCSTLPSQIQDDSAFCIVDNLTFLMWSPIVSYWVIQGVRLTTEDYIVYCIPSLRALMPYYVADRILHIWVNPTKQRLIHHLGVLITVACFTELNPSVQSLAIGAYGSIVDAFHKAIVAWGTLCRFTRSHSRNHPEWRKGNVDIDARQGIDGLLVGRSPETMAFYGKLGAFHVFMFFIVVPFGTLTVYFARHWHTLPFANRIIQPMIPFFFTLVDVPLYKAYWNTSHQSYWEKDFGNRGGTPDKKKASSSDGGQSLTDQTTPNEAGFLTPTEACFFDHSSREQHYQAPDVDC</sequence>
<evidence type="ECO:0000256" key="2">
    <source>
        <dbReference type="SAM" id="Phobius"/>
    </source>
</evidence>
<gene>
    <name evidence="3" type="ORF">SEMRO_177_G077700.1</name>
</gene>
<dbReference type="PROSITE" id="PS51257">
    <property type="entry name" value="PROKAR_LIPOPROTEIN"/>
    <property type="match status" value="1"/>
</dbReference>
<dbReference type="AlphaFoldDB" id="A0A9N8H924"/>
<feature type="transmembrane region" description="Helical" evidence="2">
    <location>
        <begin position="246"/>
        <end position="268"/>
    </location>
</feature>
<protein>
    <submittedName>
        <fullName evidence="3">Uncharacterized protein</fullName>
    </submittedName>
</protein>
<feature type="transmembrane region" description="Helical" evidence="2">
    <location>
        <begin position="48"/>
        <end position="66"/>
    </location>
</feature>
<evidence type="ECO:0000313" key="3">
    <source>
        <dbReference type="EMBL" id="CAB9503815.1"/>
    </source>
</evidence>
<comment type="caution">
    <text evidence="3">The sequence shown here is derived from an EMBL/GenBank/DDBJ whole genome shotgun (WGS) entry which is preliminary data.</text>
</comment>
<evidence type="ECO:0000313" key="4">
    <source>
        <dbReference type="Proteomes" id="UP001153069"/>
    </source>
</evidence>
<keyword evidence="2" id="KW-0472">Membrane</keyword>